<dbReference type="Pfam" id="PF04263">
    <property type="entry name" value="TPK_catalytic"/>
    <property type="match status" value="1"/>
</dbReference>
<dbReference type="PANTHER" id="PTHR41299:SF1">
    <property type="entry name" value="THIAMINE PYROPHOSPHOKINASE"/>
    <property type="match status" value="1"/>
</dbReference>
<dbReference type="GO" id="GO:0004788">
    <property type="term" value="F:thiamine diphosphokinase activity"/>
    <property type="evidence" value="ECO:0007669"/>
    <property type="project" value="UniProtKB-EC"/>
</dbReference>
<evidence type="ECO:0000256" key="1">
    <source>
        <dbReference type="ARBA" id="ARBA00022679"/>
    </source>
</evidence>
<name>A0ABY5WZK7_LEICA</name>
<evidence type="ECO:0000256" key="4">
    <source>
        <dbReference type="ARBA" id="ARBA00022840"/>
    </source>
</evidence>
<evidence type="ECO:0000259" key="6">
    <source>
        <dbReference type="Pfam" id="PF04263"/>
    </source>
</evidence>
<dbReference type="PANTHER" id="PTHR41299">
    <property type="entry name" value="THIAMINE PYROPHOSPHOKINASE"/>
    <property type="match status" value="1"/>
</dbReference>
<dbReference type="Proteomes" id="UP001058184">
    <property type="component" value="Chromosome"/>
</dbReference>
<organism evidence="8 9">
    <name type="scientific">Leisingera caerulea</name>
    <name type="common">Phaeobacter caeruleus</name>
    <dbReference type="NCBI Taxonomy" id="506591"/>
    <lineage>
        <taxon>Bacteria</taxon>
        <taxon>Pseudomonadati</taxon>
        <taxon>Pseudomonadota</taxon>
        <taxon>Alphaproteobacteria</taxon>
        <taxon>Rhodobacterales</taxon>
        <taxon>Roseobacteraceae</taxon>
        <taxon>Leisingera</taxon>
    </lineage>
</organism>
<keyword evidence="4" id="KW-0067">ATP-binding</keyword>
<sequence length="232" mass="24469">MDRLIVEAPEPITLIGGGEIATGALAEALALAPKLVAADGGAAAALAAGYRPQAVIGDFDSLSEDVRAQLPPEALHPVAEQDSTDFDKALRSIAAPAVLAVGFLGARVDHQLAAFSTLVQGHKTPCVLIGETEVIFHLTHEVALPARAGEVISLFPMQEATGRSEGLEWPIEGLVMSPVGRIGTSNRALGPVRLLPDGPGLLAIVPRRLLAEVLRALRLDFRQDLRRDLRRG</sequence>
<proteinExistence type="predicted"/>
<evidence type="ECO:0000256" key="3">
    <source>
        <dbReference type="ARBA" id="ARBA00022777"/>
    </source>
</evidence>
<keyword evidence="2" id="KW-0547">Nucleotide-binding</keyword>
<evidence type="ECO:0000256" key="2">
    <source>
        <dbReference type="ARBA" id="ARBA00022741"/>
    </source>
</evidence>
<dbReference type="InterPro" id="IPR053149">
    <property type="entry name" value="TPK"/>
</dbReference>
<feature type="domain" description="Thiamin pyrophosphokinase catalytic" evidence="6">
    <location>
        <begin position="31"/>
        <end position="124"/>
    </location>
</feature>
<evidence type="ECO:0000259" key="7">
    <source>
        <dbReference type="Pfam" id="PF04265"/>
    </source>
</evidence>
<dbReference type="RefSeq" id="WP_260003455.1">
    <property type="nucleotide sequence ID" value="NZ_CP081078.1"/>
</dbReference>
<protein>
    <recommendedName>
        <fullName evidence="5">Thiamine diphosphokinase</fullName>
        <ecNumber evidence="5">2.7.6.2</ecNumber>
    </recommendedName>
</protein>
<dbReference type="EC" id="2.7.6.2" evidence="5"/>
<dbReference type="Gene3D" id="3.40.50.10240">
    <property type="entry name" value="Thiamin pyrophosphokinase, catalytic domain"/>
    <property type="match status" value="1"/>
</dbReference>
<evidence type="ECO:0000256" key="5">
    <source>
        <dbReference type="NCBIfam" id="TIGR01378"/>
    </source>
</evidence>
<dbReference type="NCBIfam" id="TIGR01378">
    <property type="entry name" value="thi_PPkinase"/>
    <property type="match status" value="1"/>
</dbReference>
<dbReference type="InterPro" id="IPR007373">
    <property type="entry name" value="Thiamin_PyroPKinase_B1-bd"/>
</dbReference>
<dbReference type="SUPFAM" id="SSF63862">
    <property type="entry name" value="Thiamin pyrophosphokinase, substrate-binding domain"/>
    <property type="match status" value="1"/>
</dbReference>
<dbReference type="Pfam" id="PF04265">
    <property type="entry name" value="TPK_B1_binding"/>
    <property type="match status" value="1"/>
</dbReference>
<evidence type="ECO:0000313" key="8">
    <source>
        <dbReference type="EMBL" id="UWQ59576.1"/>
    </source>
</evidence>
<dbReference type="InterPro" id="IPR036759">
    <property type="entry name" value="TPK_catalytic_sf"/>
</dbReference>
<dbReference type="CDD" id="cd07995">
    <property type="entry name" value="TPK"/>
    <property type="match status" value="1"/>
</dbReference>
<dbReference type="InterPro" id="IPR036371">
    <property type="entry name" value="TPK_B1-bd_sf"/>
</dbReference>
<accession>A0ABY5WZK7</accession>
<dbReference type="EMBL" id="CP081078">
    <property type="protein sequence ID" value="UWQ59576.1"/>
    <property type="molecule type" value="Genomic_DNA"/>
</dbReference>
<keyword evidence="9" id="KW-1185">Reference proteome</keyword>
<evidence type="ECO:0000313" key="9">
    <source>
        <dbReference type="Proteomes" id="UP001058184"/>
    </source>
</evidence>
<dbReference type="InterPro" id="IPR006282">
    <property type="entry name" value="Thi_PPkinase"/>
</dbReference>
<dbReference type="InterPro" id="IPR007371">
    <property type="entry name" value="TPK_catalytic"/>
</dbReference>
<feature type="domain" description="Thiamin pyrophosphokinase thiamin-binding" evidence="7">
    <location>
        <begin position="140"/>
        <end position="188"/>
    </location>
</feature>
<reference evidence="8" key="1">
    <citation type="submission" date="2021-08" db="EMBL/GenBank/DDBJ databases">
        <authorList>
            <person name="Nwanade C."/>
            <person name="Wang M."/>
            <person name="Masoudi A."/>
            <person name="Yu Z."/>
            <person name="Liu J."/>
        </authorList>
    </citation>
    <scope>NUCLEOTIDE SEQUENCE</scope>
    <source>
        <strain evidence="8">S141</strain>
    </source>
</reference>
<keyword evidence="1 8" id="KW-0808">Transferase</keyword>
<gene>
    <name evidence="8" type="ORF">K3722_05465</name>
</gene>
<dbReference type="SUPFAM" id="SSF63999">
    <property type="entry name" value="Thiamin pyrophosphokinase, catalytic domain"/>
    <property type="match status" value="1"/>
</dbReference>
<keyword evidence="3" id="KW-0418">Kinase</keyword>